<dbReference type="OrthoDB" id="81962at2157"/>
<dbReference type="RefSeq" id="WP_211532844.1">
    <property type="nucleotide sequence ID" value="NZ_CP058560.1"/>
</dbReference>
<evidence type="ECO:0008006" key="5">
    <source>
        <dbReference type="Google" id="ProtNLM"/>
    </source>
</evidence>
<evidence type="ECO:0000256" key="1">
    <source>
        <dbReference type="SAM" id="MobiDB-lite"/>
    </source>
</evidence>
<feature type="compositionally biased region" description="Basic residues" evidence="1">
    <location>
        <begin position="126"/>
        <end position="140"/>
    </location>
</feature>
<keyword evidence="2" id="KW-0812">Transmembrane</keyword>
<name>A0A8T8K782_9EURY</name>
<dbReference type="KEGG" id="meme:HYG87_09035"/>
<dbReference type="GeneID" id="64820906"/>
<feature type="compositionally biased region" description="Basic and acidic residues" evidence="1">
    <location>
        <begin position="108"/>
        <end position="125"/>
    </location>
</feature>
<gene>
    <name evidence="3" type="ORF">HYG87_09035</name>
</gene>
<evidence type="ECO:0000256" key="2">
    <source>
        <dbReference type="SAM" id="Phobius"/>
    </source>
</evidence>
<feature type="transmembrane region" description="Helical" evidence="2">
    <location>
        <begin position="30"/>
        <end position="51"/>
    </location>
</feature>
<accession>A0A8T8K782</accession>
<organism evidence="3 4">
    <name type="scientific">Methanobacterium alkalithermotolerans</name>
    <dbReference type="NCBI Taxonomy" id="2731220"/>
    <lineage>
        <taxon>Archaea</taxon>
        <taxon>Methanobacteriati</taxon>
        <taxon>Methanobacteriota</taxon>
        <taxon>Methanomada group</taxon>
        <taxon>Methanobacteria</taxon>
        <taxon>Methanobacteriales</taxon>
        <taxon>Methanobacteriaceae</taxon>
        <taxon>Methanobacterium</taxon>
    </lineage>
</organism>
<dbReference type="EMBL" id="CP058560">
    <property type="protein sequence ID" value="QUH23887.1"/>
    <property type="molecule type" value="Genomic_DNA"/>
</dbReference>
<feature type="region of interest" description="Disordered" evidence="1">
    <location>
        <begin position="64"/>
        <end position="214"/>
    </location>
</feature>
<dbReference type="AlphaFoldDB" id="A0A8T8K782"/>
<feature type="compositionally biased region" description="Basic and acidic residues" evidence="1">
    <location>
        <begin position="180"/>
        <end position="214"/>
    </location>
</feature>
<keyword evidence="4" id="KW-1185">Reference proteome</keyword>
<dbReference type="Proteomes" id="UP000681041">
    <property type="component" value="Chromosome"/>
</dbReference>
<reference evidence="3" key="1">
    <citation type="submission" date="2020-07" db="EMBL/GenBank/DDBJ databases">
        <title>Methanobacterium. sp. MethCan genome.</title>
        <authorList>
            <person name="Postec A."/>
            <person name="Quemeneur M."/>
        </authorList>
    </citation>
    <scope>NUCLEOTIDE SEQUENCE</scope>
    <source>
        <strain evidence="3">MethCAN</strain>
    </source>
</reference>
<protein>
    <recommendedName>
        <fullName evidence="5">DUF308 domain-containing protein</fullName>
    </recommendedName>
</protein>
<keyword evidence="2" id="KW-0472">Membrane</keyword>
<sequence>MIYLIITFAGLILLFAGLYAMSFGFSTPPNFLLFFAGLCSFVIGVMLIILFGTQIDMAALKSSKTKTRVAPSKDRSKMRKPPTTVKKIMEEKKPVPKPVKPVKKAQVVKKDAPKIKPVKAEEKPTKSPRKFLRMPGRGKKKADSKAVDEKAKGIKEKAVPPEKKELKTPKRVPRRAPKAPVKDKTDEAPAKDKSQAESPEKAKKETKKPELKTIKPVKKMDKNDTHYVKNRLDKLKKDYIENVDDVEELIEERLDSFRGALNQIRSESKAPSIIWSFDAADVQDAMKETIISAEKKVIMMYPWIRNIDVGILKKFMDTNSRMIIQEASLDDDAAVELIKVLLDNDVQIKTMPHVHTVAVVSDDNHGLIISTDPIYESFEVGVIYKDEKSISEIEKLFEEAWGLSKDIELEAS</sequence>
<proteinExistence type="predicted"/>
<dbReference type="SUPFAM" id="SSF56024">
    <property type="entry name" value="Phospholipase D/nuclease"/>
    <property type="match status" value="1"/>
</dbReference>
<keyword evidence="2" id="KW-1133">Transmembrane helix</keyword>
<feature type="compositionally biased region" description="Basic and acidic residues" evidence="1">
    <location>
        <begin position="141"/>
        <end position="168"/>
    </location>
</feature>
<evidence type="ECO:0000313" key="4">
    <source>
        <dbReference type="Proteomes" id="UP000681041"/>
    </source>
</evidence>
<evidence type="ECO:0000313" key="3">
    <source>
        <dbReference type="EMBL" id="QUH23887.1"/>
    </source>
</evidence>